<dbReference type="InterPro" id="IPR029058">
    <property type="entry name" value="AB_hydrolase_fold"/>
</dbReference>
<dbReference type="PANTHER" id="PTHR48081">
    <property type="entry name" value="AB HYDROLASE SUPERFAMILY PROTEIN C4A8.06C"/>
    <property type="match status" value="1"/>
</dbReference>
<dbReference type="SUPFAM" id="SSF53474">
    <property type="entry name" value="alpha/beta-Hydrolases"/>
    <property type="match status" value="1"/>
</dbReference>
<evidence type="ECO:0000259" key="2">
    <source>
        <dbReference type="Pfam" id="PF07859"/>
    </source>
</evidence>
<dbReference type="InterPro" id="IPR050300">
    <property type="entry name" value="GDXG_lipolytic_enzyme"/>
</dbReference>
<dbReference type="GO" id="GO:0016787">
    <property type="term" value="F:hydrolase activity"/>
    <property type="evidence" value="ECO:0007669"/>
    <property type="project" value="UniProtKB-KW"/>
</dbReference>
<organism evidence="3 4">
    <name type="scientific">Zymoseptoria tritici (strain ST99CH_3D7)</name>
    <dbReference type="NCBI Taxonomy" id="1276538"/>
    <lineage>
        <taxon>Eukaryota</taxon>
        <taxon>Fungi</taxon>
        <taxon>Dikarya</taxon>
        <taxon>Ascomycota</taxon>
        <taxon>Pezizomycotina</taxon>
        <taxon>Dothideomycetes</taxon>
        <taxon>Dothideomycetidae</taxon>
        <taxon>Mycosphaerellales</taxon>
        <taxon>Mycosphaerellaceae</taxon>
        <taxon>Zymoseptoria</taxon>
    </lineage>
</organism>
<proteinExistence type="predicted"/>
<feature type="domain" description="Alpha/beta hydrolase fold-3" evidence="2">
    <location>
        <begin position="120"/>
        <end position="335"/>
    </location>
</feature>
<dbReference type="EMBL" id="LT853701">
    <property type="protein sequence ID" value="SMQ54497.1"/>
    <property type="molecule type" value="Genomic_DNA"/>
</dbReference>
<dbReference type="Pfam" id="PF07859">
    <property type="entry name" value="Abhydrolase_3"/>
    <property type="match status" value="1"/>
</dbReference>
<dbReference type="STRING" id="1276538.A0A1X7S5J1"/>
<gene>
    <name evidence="3" type="ORF">ZT3D7_G9652</name>
</gene>
<keyword evidence="4" id="KW-1185">Reference proteome</keyword>
<evidence type="ECO:0000313" key="3">
    <source>
        <dbReference type="EMBL" id="SMQ54497.1"/>
    </source>
</evidence>
<sequence>MASHVQRQLSASEKFGNAFAVLKTILSALLTLPTVSSATNGANWSFKRKAIVSFLWNSTILNRREALLAASPTTGQSIHAECKKLGLQVSSTVISCGPFPDATLHEIQLSTPSGEGNVFLYFHGGGYRNPIVGNGHVPLVLEAARAAKCEKVVFLEYTLTLRMQYPGQLVQAAYALKALMERGMKPEHIIVGGDSAGGNLVLALLAHLKKPLLEAPVVDGFGEGGKVRGVVLLSPWVSNTTHALSFTENKHKDYISSENMHIFVDLWRPRHEIYANFTNAPGSKEFWDTVPAEKMFIVAGGFEALRDDIRDVAGRLERAMGGELRFVEAEGEVHVQCVVDVASGEKPGRSHAELMKWCGEL</sequence>
<protein>
    <recommendedName>
        <fullName evidence="2">Alpha/beta hydrolase fold-3 domain-containing protein</fullName>
    </recommendedName>
</protein>
<keyword evidence="1" id="KW-0378">Hydrolase</keyword>
<dbReference type="Gene3D" id="3.40.50.1820">
    <property type="entry name" value="alpha/beta hydrolase"/>
    <property type="match status" value="1"/>
</dbReference>
<dbReference type="AlphaFoldDB" id="A0A1X7S5J1"/>
<accession>A0A1X7S5J1</accession>
<dbReference type="Proteomes" id="UP000215127">
    <property type="component" value="Chromosome 10"/>
</dbReference>
<evidence type="ECO:0000313" key="4">
    <source>
        <dbReference type="Proteomes" id="UP000215127"/>
    </source>
</evidence>
<name>A0A1X7S5J1_ZYMT9</name>
<dbReference type="PANTHER" id="PTHR48081:SF18">
    <property type="entry name" value="ALPHA_BETA HYDROLASE FOLD-3 DOMAIN-CONTAINING PROTEIN"/>
    <property type="match status" value="1"/>
</dbReference>
<reference evidence="3 4" key="1">
    <citation type="submission" date="2016-06" db="EMBL/GenBank/DDBJ databases">
        <authorList>
            <person name="Kjaerup R.B."/>
            <person name="Dalgaard T.S."/>
            <person name="Juul-Madsen H.R."/>
        </authorList>
    </citation>
    <scope>NUCLEOTIDE SEQUENCE [LARGE SCALE GENOMIC DNA]</scope>
</reference>
<dbReference type="InterPro" id="IPR013094">
    <property type="entry name" value="AB_hydrolase_3"/>
</dbReference>
<evidence type="ECO:0000256" key="1">
    <source>
        <dbReference type="ARBA" id="ARBA00022801"/>
    </source>
</evidence>